<proteinExistence type="predicted"/>
<comment type="caution">
    <text evidence="1">The sequence shown here is derived from an EMBL/GenBank/DDBJ whole genome shotgun (WGS) entry which is preliminary data.</text>
</comment>
<gene>
    <name evidence="1" type="ORF">G4L39_05765</name>
</gene>
<reference evidence="1 2" key="1">
    <citation type="submission" date="2020-02" db="EMBL/GenBank/DDBJ databases">
        <title>Draft genome sequence of Limisphaera ngatamarikiensis NGM72.4T, a thermophilic Verrucomicrobia grouped in subdivision 3.</title>
        <authorList>
            <person name="Carere C.R."/>
            <person name="Steen J."/>
            <person name="Hugenholtz P."/>
            <person name="Stott M.B."/>
        </authorList>
    </citation>
    <scope>NUCLEOTIDE SEQUENCE [LARGE SCALE GENOMIC DNA]</scope>
    <source>
        <strain evidence="1 2">NGM72.4</strain>
    </source>
</reference>
<dbReference type="Proteomes" id="UP000477311">
    <property type="component" value="Unassembled WGS sequence"/>
</dbReference>
<name>A0A6M1RVU0_9BACT</name>
<dbReference type="RefSeq" id="WP_165106621.1">
    <property type="nucleotide sequence ID" value="NZ_JAAKYA010000036.1"/>
</dbReference>
<dbReference type="AlphaFoldDB" id="A0A6M1RVU0"/>
<sequence length="247" mass="28170">MNLVQPCCRARLTAEDLELVRSVLAAEERQRPALDRLLSDEEARDLLLDHPALLRALLEARTCLPVSARLYFYVLVRHVLVRGGLDDRSVADYVAEMLAEFARTERWRRPLPERELSVDYLYEILAALREVDDVTAFVLRTHLANHTLFLSGLFAPYLERREQRRGAPGVQYYEAVGRASYRAARDHRLARQYGLTEIFDTLAEQFALIRQALGDLADRLLALEGLDPGLEKVLRQWATGANEGITN</sequence>
<evidence type="ECO:0000313" key="1">
    <source>
        <dbReference type="EMBL" id="NGO38902.1"/>
    </source>
</evidence>
<protein>
    <submittedName>
        <fullName evidence="1">Uncharacterized protein</fullName>
    </submittedName>
</protein>
<organism evidence="1 2">
    <name type="scientific">Limisphaera ngatamarikiensis</name>
    <dbReference type="NCBI Taxonomy" id="1324935"/>
    <lineage>
        <taxon>Bacteria</taxon>
        <taxon>Pseudomonadati</taxon>
        <taxon>Verrucomicrobiota</taxon>
        <taxon>Verrucomicrobiia</taxon>
        <taxon>Limisphaerales</taxon>
        <taxon>Limisphaeraceae</taxon>
        <taxon>Limisphaera</taxon>
    </lineage>
</organism>
<keyword evidence="2" id="KW-1185">Reference proteome</keyword>
<accession>A0A6M1RVU0</accession>
<evidence type="ECO:0000313" key="2">
    <source>
        <dbReference type="Proteomes" id="UP000477311"/>
    </source>
</evidence>
<dbReference type="EMBL" id="JAAKYA010000036">
    <property type="protein sequence ID" value="NGO38902.1"/>
    <property type="molecule type" value="Genomic_DNA"/>
</dbReference>